<dbReference type="AlphaFoldDB" id="A0A5B8IC03"/>
<keyword evidence="7" id="KW-0170">Cobalt</keyword>
<dbReference type="Pfam" id="PF01546">
    <property type="entry name" value="Peptidase_M20"/>
    <property type="match status" value="1"/>
</dbReference>
<geneLocation type="plasmid" evidence="9 10">
    <name>unnamed3</name>
</geneLocation>
<dbReference type="PANTHER" id="PTHR43808:SF25">
    <property type="entry name" value="PEPTIDASE M20 DIMERISATION DOMAIN-CONTAINING PROTEIN"/>
    <property type="match status" value="1"/>
</dbReference>
<dbReference type="Gene3D" id="3.30.70.360">
    <property type="match status" value="1"/>
</dbReference>
<evidence type="ECO:0000256" key="5">
    <source>
        <dbReference type="ARBA" id="ARBA00022801"/>
    </source>
</evidence>
<keyword evidence="9" id="KW-0614">Plasmid</keyword>
<dbReference type="InterPro" id="IPR050072">
    <property type="entry name" value="Peptidase_M20A"/>
</dbReference>
<dbReference type="SUPFAM" id="SSF55031">
    <property type="entry name" value="Bacterial exopeptidase dimerisation domain"/>
    <property type="match status" value="1"/>
</dbReference>
<gene>
    <name evidence="9" type="ORF">FPZ52_15180</name>
</gene>
<dbReference type="PANTHER" id="PTHR43808">
    <property type="entry name" value="ACETYLORNITHINE DEACETYLASE"/>
    <property type="match status" value="1"/>
</dbReference>
<evidence type="ECO:0000256" key="4">
    <source>
        <dbReference type="ARBA" id="ARBA00022723"/>
    </source>
</evidence>
<evidence type="ECO:0000256" key="7">
    <source>
        <dbReference type="ARBA" id="ARBA00023285"/>
    </source>
</evidence>
<dbReference type="Pfam" id="PF07687">
    <property type="entry name" value="M20_dimer"/>
    <property type="match status" value="1"/>
</dbReference>
<evidence type="ECO:0000259" key="8">
    <source>
        <dbReference type="Pfam" id="PF07687"/>
    </source>
</evidence>
<dbReference type="Proteomes" id="UP000318483">
    <property type="component" value="Plasmid unnamed3"/>
</dbReference>
<dbReference type="EMBL" id="CP042264">
    <property type="protein sequence ID" value="QDY71056.1"/>
    <property type="molecule type" value="Genomic_DNA"/>
</dbReference>
<dbReference type="RefSeq" id="WP_146366472.1">
    <property type="nucleotide sequence ID" value="NZ_CP042264.1"/>
</dbReference>
<dbReference type="InterPro" id="IPR033687">
    <property type="entry name" value="YodQ-like"/>
</dbReference>
<evidence type="ECO:0000313" key="9">
    <source>
        <dbReference type="EMBL" id="QDY71056.1"/>
    </source>
</evidence>
<evidence type="ECO:0000313" key="10">
    <source>
        <dbReference type="Proteomes" id="UP000318483"/>
    </source>
</evidence>
<keyword evidence="6" id="KW-0862">Zinc</keyword>
<comment type="cofactor">
    <cofactor evidence="1">
        <name>Co(2+)</name>
        <dbReference type="ChEBI" id="CHEBI:48828"/>
    </cofactor>
</comment>
<evidence type="ECO:0000256" key="2">
    <source>
        <dbReference type="ARBA" id="ARBA00001947"/>
    </source>
</evidence>
<reference evidence="9 10" key="1">
    <citation type="submission" date="2019-07" db="EMBL/GenBank/DDBJ databases">
        <title>Litoreibacter alkalisoli sp. nov., isolated from saline-alkaline soil.</title>
        <authorList>
            <person name="Wang S."/>
            <person name="Xu L."/>
            <person name="Xing Y.-T."/>
            <person name="Sun J.-Q."/>
        </authorList>
    </citation>
    <scope>NUCLEOTIDE SEQUENCE [LARGE SCALE GENOMIC DNA]</scope>
    <source>
        <strain evidence="9 10">LN3S51</strain>
        <plasmid evidence="9 10">unnamed3</plasmid>
    </source>
</reference>
<comment type="cofactor">
    <cofactor evidence="2">
        <name>Zn(2+)</name>
        <dbReference type="ChEBI" id="CHEBI:29105"/>
    </cofactor>
</comment>
<protein>
    <submittedName>
        <fullName evidence="9">ArgE/DapE family deacylase</fullName>
    </submittedName>
</protein>
<sequence>MSGLQSAIRDSVLAGFDDQIAFLKDLVACPSTRGDEASAQDAMEAAFAARGLSVERWELDAQALSQLSGFSPVSVDYSGMSNVVGTHQPKQQRGRSLILNGHIDVVPAGPKEFWTSSPYQPRLEGDWLYGRGAGDMKAGLTANLFALDALRRMGFEPAARIHLQSVVEEECTGNGALACMARGYTADAALIPEPFDQHLVRANVGTLWFRLKFHGIPVHALDTGSGSNAIEAASHMIGHLRRLEKDWNSRKGRHRHFEDHPHPINLNIGKIEGGDWASSVPAWCHLDCRIAIYPGDAARDAAAEIENFIRNAANDDPRLAGLSPDIEWNGFFAEGYVLEEGSQAEAVLAHAHETVTEKALRSVTMPCYLDARVFAVHQKIPCLVYGPKAESIHGYDERVSLSSLRSVTETIALFIAQWCGLNELTKGASRT</sequence>
<dbReference type="Gene3D" id="3.40.630.10">
    <property type="entry name" value="Zn peptidases"/>
    <property type="match status" value="1"/>
</dbReference>
<dbReference type="KEGG" id="lit:FPZ52_15180"/>
<dbReference type="InterPro" id="IPR036264">
    <property type="entry name" value="Bact_exopeptidase_dim_dom"/>
</dbReference>
<name>A0A5B8IC03_9RHOB</name>
<keyword evidence="5" id="KW-0378">Hydrolase</keyword>
<keyword evidence="4" id="KW-0479">Metal-binding</keyword>
<dbReference type="GO" id="GO:0046872">
    <property type="term" value="F:metal ion binding"/>
    <property type="evidence" value="ECO:0007669"/>
    <property type="project" value="UniProtKB-KW"/>
</dbReference>
<evidence type="ECO:0000256" key="6">
    <source>
        <dbReference type="ARBA" id="ARBA00022833"/>
    </source>
</evidence>
<dbReference type="InterPro" id="IPR002933">
    <property type="entry name" value="Peptidase_M20"/>
</dbReference>
<organism evidence="9 10">
    <name type="scientific">Qingshengfaniella alkalisoli</name>
    <dbReference type="NCBI Taxonomy" id="2599296"/>
    <lineage>
        <taxon>Bacteria</taxon>
        <taxon>Pseudomonadati</taxon>
        <taxon>Pseudomonadota</taxon>
        <taxon>Alphaproteobacteria</taxon>
        <taxon>Rhodobacterales</taxon>
        <taxon>Paracoccaceae</taxon>
        <taxon>Qingshengfaniella</taxon>
    </lineage>
</organism>
<dbReference type="GO" id="GO:0016787">
    <property type="term" value="F:hydrolase activity"/>
    <property type="evidence" value="ECO:0007669"/>
    <property type="project" value="UniProtKB-KW"/>
</dbReference>
<dbReference type="NCBIfam" id="NF005306">
    <property type="entry name" value="PRK06837.1"/>
    <property type="match status" value="1"/>
</dbReference>
<comment type="similarity">
    <text evidence="3">Belongs to the peptidase M20A family.</text>
</comment>
<dbReference type="NCBIfam" id="TIGR01910">
    <property type="entry name" value="DapE-ArgE"/>
    <property type="match status" value="1"/>
</dbReference>
<keyword evidence="10" id="KW-1185">Reference proteome</keyword>
<feature type="domain" description="Peptidase M20 dimerisation" evidence="8">
    <location>
        <begin position="202"/>
        <end position="315"/>
    </location>
</feature>
<evidence type="ECO:0000256" key="3">
    <source>
        <dbReference type="ARBA" id="ARBA00006247"/>
    </source>
</evidence>
<evidence type="ECO:0000256" key="1">
    <source>
        <dbReference type="ARBA" id="ARBA00001941"/>
    </source>
</evidence>
<proteinExistence type="inferred from homology"/>
<dbReference type="CDD" id="cd03895">
    <property type="entry name" value="M20_ArgE_DapE-like"/>
    <property type="match status" value="1"/>
</dbReference>
<dbReference type="SUPFAM" id="SSF53187">
    <property type="entry name" value="Zn-dependent exopeptidases"/>
    <property type="match status" value="1"/>
</dbReference>
<accession>A0A5B8IC03</accession>
<dbReference type="OrthoDB" id="9809784at2"/>
<dbReference type="InterPro" id="IPR010182">
    <property type="entry name" value="ArgE/DapE"/>
</dbReference>
<dbReference type="InterPro" id="IPR011650">
    <property type="entry name" value="Peptidase_M20_dimer"/>
</dbReference>